<name>A0A645AYW6_9ZZZZ</name>
<gene>
    <name evidence="3" type="ORF">SDC9_104815</name>
</gene>
<feature type="region of interest" description="Disordered" evidence="2">
    <location>
        <begin position="1"/>
        <end position="23"/>
    </location>
</feature>
<feature type="compositionally biased region" description="Polar residues" evidence="2">
    <location>
        <begin position="1"/>
        <end position="20"/>
    </location>
</feature>
<keyword evidence="1" id="KW-0175">Coiled coil</keyword>
<evidence type="ECO:0000256" key="2">
    <source>
        <dbReference type="SAM" id="MobiDB-lite"/>
    </source>
</evidence>
<protein>
    <submittedName>
        <fullName evidence="3">Uncharacterized protein</fullName>
    </submittedName>
</protein>
<dbReference type="AlphaFoldDB" id="A0A645AYW6"/>
<evidence type="ECO:0000256" key="1">
    <source>
        <dbReference type="SAM" id="Coils"/>
    </source>
</evidence>
<comment type="caution">
    <text evidence="3">The sequence shown here is derived from an EMBL/GenBank/DDBJ whole genome shotgun (WGS) entry which is preliminary data.</text>
</comment>
<dbReference type="EMBL" id="VSSQ01016541">
    <property type="protein sequence ID" value="MPM57986.1"/>
    <property type="molecule type" value="Genomic_DNA"/>
</dbReference>
<evidence type="ECO:0000313" key="3">
    <source>
        <dbReference type="EMBL" id="MPM57986.1"/>
    </source>
</evidence>
<feature type="coiled-coil region" evidence="1">
    <location>
        <begin position="307"/>
        <end position="339"/>
    </location>
</feature>
<organism evidence="3">
    <name type="scientific">bioreactor metagenome</name>
    <dbReference type="NCBI Taxonomy" id="1076179"/>
    <lineage>
        <taxon>unclassified sequences</taxon>
        <taxon>metagenomes</taxon>
        <taxon>ecological metagenomes</taxon>
    </lineage>
</organism>
<accession>A0A645AYW6</accession>
<proteinExistence type="predicted"/>
<sequence length="476" mass="55128">MGGSFAGNNSQNESNRQAVAQSREITERALERVLTKISEERVQKIIKEYTETNVHEFDNRGKVTTTTNPSEAKPQHITGVYRWIDKKMKNQIYNYGKRTMFEFMVPEPARLHDLATKSARNSFDEPIDPRKAPLPHTMPNGDVDEALIRYWAEQYHVKLDTLPANSKNIYFDKIWEKVDGNEEVRHRKLDIPENYAAKSVKVYYGFERNSPFYFLHNNGQIIFGGSMLSISDFAGSTIPLLNTTNSVDSNITIPANFTESYDFTYQCFNIDSVNIAFNIECRLSDAFMDSWRQKSFDDIITAYTKAKEKFDADMAAANQAAAEQEKENKEKKANFYRSTEANILKHNCIAYLLQSYAALGQTMSYDDGQQMQSFKMLFGDNLDNYTALAKFMEQAFEWQIMDYTFYPYYWASKAHWQNLYLAEDMDPLFRSFLQAGMARIIVTVKPGFENAVQFFMTIGKIWNGGEMRSIRKYLRK</sequence>
<reference evidence="3" key="1">
    <citation type="submission" date="2019-08" db="EMBL/GenBank/DDBJ databases">
        <authorList>
            <person name="Kucharzyk K."/>
            <person name="Murdoch R.W."/>
            <person name="Higgins S."/>
            <person name="Loffler F."/>
        </authorList>
    </citation>
    <scope>NUCLEOTIDE SEQUENCE</scope>
</reference>